<name>A0A392SEY6_9FABA</name>
<evidence type="ECO:0000313" key="3">
    <source>
        <dbReference type="Proteomes" id="UP000265520"/>
    </source>
</evidence>
<protein>
    <submittedName>
        <fullName evidence="2">DUF4283 domain protein</fullName>
    </submittedName>
</protein>
<accession>A0A392SEY6</accession>
<evidence type="ECO:0000256" key="1">
    <source>
        <dbReference type="SAM" id="MobiDB-lite"/>
    </source>
</evidence>
<feature type="non-terminal residue" evidence="2">
    <location>
        <position position="1"/>
    </location>
</feature>
<organism evidence="2 3">
    <name type="scientific">Trifolium medium</name>
    <dbReference type="NCBI Taxonomy" id="97028"/>
    <lineage>
        <taxon>Eukaryota</taxon>
        <taxon>Viridiplantae</taxon>
        <taxon>Streptophyta</taxon>
        <taxon>Embryophyta</taxon>
        <taxon>Tracheophyta</taxon>
        <taxon>Spermatophyta</taxon>
        <taxon>Magnoliopsida</taxon>
        <taxon>eudicotyledons</taxon>
        <taxon>Gunneridae</taxon>
        <taxon>Pentapetalae</taxon>
        <taxon>rosids</taxon>
        <taxon>fabids</taxon>
        <taxon>Fabales</taxon>
        <taxon>Fabaceae</taxon>
        <taxon>Papilionoideae</taxon>
        <taxon>50 kb inversion clade</taxon>
        <taxon>NPAAA clade</taxon>
        <taxon>Hologalegina</taxon>
        <taxon>IRL clade</taxon>
        <taxon>Trifolieae</taxon>
        <taxon>Trifolium</taxon>
    </lineage>
</organism>
<sequence length="106" mass="11758">GELIEVKIVEEWGMALGEDACLFDEETESEAYHSDNEAEHCDPEASHNVDMLVDKIAEDMEAELEEEEVIAQHEKSDGKATYRQSNNLSKAVGPDTEVEQSQSSVS</sequence>
<proteinExistence type="predicted"/>
<dbReference type="Proteomes" id="UP000265520">
    <property type="component" value="Unassembled WGS sequence"/>
</dbReference>
<feature type="region of interest" description="Disordered" evidence="1">
    <location>
        <begin position="65"/>
        <end position="106"/>
    </location>
</feature>
<reference evidence="2 3" key="1">
    <citation type="journal article" date="2018" name="Front. Plant Sci.">
        <title>Red Clover (Trifolium pratense) and Zigzag Clover (T. medium) - A Picture of Genomic Similarities and Differences.</title>
        <authorList>
            <person name="Dluhosova J."/>
            <person name="Istvanek J."/>
            <person name="Nedelnik J."/>
            <person name="Repkova J."/>
        </authorList>
    </citation>
    <scope>NUCLEOTIDE SEQUENCE [LARGE SCALE GENOMIC DNA]</scope>
    <source>
        <strain evidence="3">cv. 10/8</strain>
        <tissue evidence="2">Leaf</tissue>
    </source>
</reference>
<keyword evidence="3" id="KW-1185">Reference proteome</keyword>
<dbReference type="AlphaFoldDB" id="A0A392SEY6"/>
<comment type="caution">
    <text evidence="2">The sequence shown here is derived from an EMBL/GenBank/DDBJ whole genome shotgun (WGS) entry which is preliminary data.</text>
</comment>
<feature type="compositionally biased region" description="Basic and acidic residues" evidence="1">
    <location>
        <begin position="70"/>
        <end position="80"/>
    </location>
</feature>
<feature type="compositionally biased region" description="Basic and acidic residues" evidence="1">
    <location>
        <begin position="30"/>
        <end position="46"/>
    </location>
</feature>
<feature type="region of interest" description="Disordered" evidence="1">
    <location>
        <begin position="26"/>
        <end position="46"/>
    </location>
</feature>
<feature type="non-terminal residue" evidence="2">
    <location>
        <position position="106"/>
    </location>
</feature>
<evidence type="ECO:0000313" key="2">
    <source>
        <dbReference type="EMBL" id="MCI46754.1"/>
    </source>
</evidence>
<dbReference type="EMBL" id="LXQA010362227">
    <property type="protein sequence ID" value="MCI46754.1"/>
    <property type="molecule type" value="Genomic_DNA"/>
</dbReference>